<keyword evidence="1" id="KW-0802">TPR repeat</keyword>
<feature type="repeat" description="TPR" evidence="1">
    <location>
        <begin position="177"/>
        <end position="210"/>
    </location>
</feature>
<name>A0ABV5YZL5_9ACTN</name>
<feature type="non-terminal residue" evidence="2">
    <location>
        <position position="1"/>
    </location>
</feature>
<dbReference type="SMART" id="SM00028">
    <property type="entry name" value="TPR"/>
    <property type="match status" value="4"/>
</dbReference>
<evidence type="ECO:0000313" key="2">
    <source>
        <dbReference type="EMBL" id="MFB9840504.1"/>
    </source>
</evidence>
<proteinExistence type="predicted"/>
<feature type="non-terminal residue" evidence="2">
    <location>
        <position position="338"/>
    </location>
</feature>
<dbReference type="Gene3D" id="1.25.40.10">
    <property type="entry name" value="Tetratricopeptide repeat domain"/>
    <property type="match status" value="1"/>
</dbReference>
<dbReference type="Proteomes" id="UP001589627">
    <property type="component" value="Unassembled WGS sequence"/>
</dbReference>
<evidence type="ECO:0000313" key="3">
    <source>
        <dbReference type="Proteomes" id="UP001589627"/>
    </source>
</evidence>
<dbReference type="PANTHER" id="PTHR47691">
    <property type="entry name" value="REGULATOR-RELATED"/>
    <property type="match status" value="1"/>
</dbReference>
<sequence length="338" mass="36365">FVRAALADLDERTDPERVALLLRRRAWLTFVLGRTGGLEDLRRAQSLVPEASIARAEVLAPLGRTLVLLGRHDEARPISEETLTLADRFEDDCIAADALNNLSISEAVGGRFDAALALLGTARTRAEHIRDGGSVLRSMVNTADALEGSGRSEAAIATAQQALSRAEALGQARTQGVYAANNLAEAQISLGRWDDAVETFERAMELVPTPGLRGQHLLNRGEIAVARGESDVAARIVEELRALLAADDPYPQQVLPLASLVIEWRLAEGDVPGAVEATSRAIAEHDLDRDVRHSWPVLVAGMRACAARRDEALAEELRAIAAATAAYGPVMEARRTEL</sequence>
<dbReference type="PANTHER" id="PTHR47691:SF3">
    <property type="entry name" value="HTH-TYPE TRANSCRIPTIONAL REGULATOR RV0890C-RELATED"/>
    <property type="match status" value="1"/>
</dbReference>
<dbReference type="PROSITE" id="PS50005">
    <property type="entry name" value="TPR"/>
    <property type="match status" value="1"/>
</dbReference>
<dbReference type="Pfam" id="PF13176">
    <property type="entry name" value="TPR_7"/>
    <property type="match status" value="1"/>
</dbReference>
<gene>
    <name evidence="2" type="ORF">ACFFNX_51010</name>
</gene>
<accession>A0ABV5YZL5</accession>
<organism evidence="2 3">
    <name type="scientific">Actinoallomurus acaciae</name>
    <dbReference type="NCBI Taxonomy" id="502577"/>
    <lineage>
        <taxon>Bacteria</taxon>
        <taxon>Bacillati</taxon>
        <taxon>Actinomycetota</taxon>
        <taxon>Actinomycetes</taxon>
        <taxon>Streptosporangiales</taxon>
        <taxon>Thermomonosporaceae</taxon>
        <taxon>Actinoallomurus</taxon>
    </lineage>
</organism>
<dbReference type="InterPro" id="IPR011990">
    <property type="entry name" value="TPR-like_helical_dom_sf"/>
</dbReference>
<dbReference type="RefSeq" id="WP_378213738.1">
    <property type="nucleotide sequence ID" value="NZ_JBHLZP010001125.1"/>
</dbReference>
<comment type="caution">
    <text evidence="2">The sequence shown here is derived from an EMBL/GenBank/DDBJ whole genome shotgun (WGS) entry which is preliminary data.</text>
</comment>
<dbReference type="EMBL" id="JBHLZP010001125">
    <property type="protein sequence ID" value="MFB9840504.1"/>
    <property type="molecule type" value="Genomic_DNA"/>
</dbReference>
<dbReference type="SUPFAM" id="SSF48452">
    <property type="entry name" value="TPR-like"/>
    <property type="match status" value="1"/>
</dbReference>
<protein>
    <submittedName>
        <fullName evidence="2">Tetratricopeptide repeat protein</fullName>
    </submittedName>
</protein>
<evidence type="ECO:0000256" key="1">
    <source>
        <dbReference type="PROSITE-ProRule" id="PRU00339"/>
    </source>
</evidence>
<dbReference type="InterPro" id="IPR019734">
    <property type="entry name" value="TPR_rpt"/>
</dbReference>
<dbReference type="Pfam" id="PF13424">
    <property type="entry name" value="TPR_12"/>
    <property type="match status" value="1"/>
</dbReference>
<keyword evidence="3" id="KW-1185">Reference proteome</keyword>
<reference evidence="2 3" key="1">
    <citation type="submission" date="2024-09" db="EMBL/GenBank/DDBJ databases">
        <authorList>
            <person name="Sun Q."/>
            <person name="Mori K."/>
        </authorList>
    </citation>
    <scope>NUCLEOTIDE SEQUENCE [LARGE SCALE GENOMIC DNA]</scope>
    <source>
        <strain evidence="2 3">TBRC 0563</strain>
    </source>
</reference>